<dbReference type="EMBL" id="MLJW01005083">
    <property type="protein sequence ID" value="OIQ68824.1"/>
    <property type="molecule type" value="Genomic_DNA"/>
</dbReference>
<gene>
    <name evidence="1" type="ORF">GALL_495770</name>
</gene>
<evidence type="ECO:0000313" key="1">
    <source>
        <dbReference type="EMBL" id="OIQ68824.1"/>
    </source>
</evidence>
<name>A0A1J5PDI0_9ZZZZ</name>
<reference evidence="1" key="1">
    <citation type="submission" date="2016-10" db="EMBL/GenBank/DDBJ databases">
        <title>Sequence of Gallionella enrichment culture.</title>
        <authorList>
            <person name="Poehlein A."/>
            <person name="Muehling M."/>
            <person name="Daniel R."/>
        </authorList>
    </citation>
    <scope>NUCLEOTIDE SEQUENCE</scope>
</reference>
<dbReference type="AlphaFoldDB" id="A0A1J5PDI0"/>
<organism evidence="1">
    <name type="scientific">mine drainage metagenome</name>
    <dbReference type="NCBI Taxonomy" id="410659"/>
    <lineage>
        <taxon>unclassified sequences</taxon>
        <taxon>metagenomes</taxon>
        <taxon>ecological metagenomes</taxon>
    </lineage>
</organism>
<accession>A0A1J5PDI0</accession>
<proteinExistence type="predicted"/>
<sequence length="71" mass="7452">MQTRCAELASEEARWLRALRTRPTLGGALNAVADDFDIGAWLQTAVSHGWLDGVAAVARAVTPANSDSDAG</sequence>
<protein>
    <submittedName>
        <fullName evidence="1">Uncharacterized protein</fullName>
    </submittedName>
</protein>
<comment type="caution">
    <text evidence="1">The sequence shown here is derived from an EMBL/GenBank/DDBJ whole genome shotgun (WGS) entry which is preliminary data.</text>
</comment>